<dbReference type="InterPro" id="IPR050624">
    <property type="entry name" value="HTH-type_Tx_Regulator"/>
</dbReference>
<evidence type="ECO:0000256" key="2">
    <source>
        <dbReference type="PROSITE-ProRule" id="PRU00335"/>
    </source>
</evidence>
<dbReference type="InterPro" id="IPR001647">
    <property type="entry name" value="HTH_TetR"/>
</dbReference>
<accession>A0A1E3A240</accession>
<dbReference type="GeneID" id="93304596"/>
<sequence>MNKNVTSRQELIDTAMEIARTEGIHKVNIRNIARKCSISVGVLYNYFPNKTELIFAVVNSFWADVIQNLSGMVPQSTCFPQFVSQYYALINEQLSEFEKDWLTQLETMPPEDKKRGRELEDQCFQVLLDVLRKALHRDTSISESVWSEEYTQEEFLQFVFHHLIVLLHAGHKNCDFFEKTLRKILY</sequence>
<dbReference type="PANTHER" id="PTHR43479:SF11">
    <property type="entry name" value="ACREF_ENVCD OPERON REPRESSOR-RELATED"/>
    <property type="match status" value="1"/>
</dbReference>
<reference evidence="4 5" key="1">
    <citation type="submission" date="2016-07" db="EMBL/GenBank/DDBJ databases">
        <title>Characterization of isolates of Eisenbergiella tayi derived from blood cultures, using whole genome sequencing.</title>
        <authorList>
            <person name="Burdz T."/>
            <person name="Wiebe D."/>
            <person name="Huynh C."/>
            <person name="Bernard K."/>
        </authorList>
    </citation>
    <scope>NUCLEOTIDE SEQUENCE [LARGE SCALE GENOMIC DNA]</scope>
    <source>
        <strain evidence="4 5">NML 120489</strain>
    </source>
</reference>
<protein>
    <submittedName>
        <fullName evidence="4">HTH-type transcriptional regulator BetI</fullName>
    </submittedName>
</protein>
<evidence type="ECO:0000259" key="3">
    <source>
        <dbReference type="PROSITE" id="PS50977"/>
    </source>
</evidence>
<dbReference type="Proteomes" id="UP000095003">
    <property type="component" value="Unassembled WGS sequence"/>
</dbReference>
<dbReference type="GO" id="GO:0003677">
    <property type="term" value="F:DNA binding"/>
    <property type="evidence" value="ECO:0007669"/>
    <property type="project" value="UniProtKB-UniRule"/>
</dbReference>
<feature type="DNA-binding region" description="H-T-H motif" evidence="2">
    <location>
        <begin position="28"/>
        <end position="47"/>
    </location>
</feature>
<dbReference type="InterPro" id="IPR009057">
    <property type="entry name" value="Homeodomain-like_sf"/>
</dbReference>
<evidence type="ECO:0000313" key="4">
    <source>
        <dbReference type="EMBL" id="ODM02833.1"/>
    </source>
</evidence>
<dbReference type="PANTHER" id="PTHR43479">
    <property type="entry name" value="ACREF/ENVCD OPERON REPRESSOR-RELATED"/>
    <property type="match status" value="1"/>
</dbReference>
<keyword evidence="1 2" id="KW-0238">DNA-binding</keyword>
<dbReference type="PROSITE" id="PS50977">
    <property type="entry name" value="HTH_TETR_2"/>
    <property type="match status" value="1"/>
</dbReference>
<dbReference type="RefSeq" id="WP_009252967.1">
    <property type="nucleotide sequence ID" value="NZ_CABMHK010000099.1"/>
</dbReference>
<dbReference type="Gene3D" id="1.10.357.10">
    <property type="entry name" value="Tetracycline Repressor, domain 2"/>
    <property type="match status" value="1"/>
</dbReference>
<dbReference type="AlphaFoldDB" id="A0A1E3A240"/>
<dbReference type="EMBL" id="MCGI01000008">
    <property type="protein sequence ID" value="ODM02833.1"/>
    <property type="molecule type" value="Genomic_DNA"/>
</dbReference>
<dbReference type="SUPFAM" id="SSF46689">
    <property type="entry name" value="Homeodomain-like"/>
    <property type="match status" value="1"/>
</dbReference>
<evidence type="ECO:0000256" key="1">
    <source>
        <dbReference type="ARBA" id="ARBA00023125"/>
    </source>
</evidence>
<dbReference type="Pfam" id="PF00440">
    <property type="entry name" value="TetR_N"/>
    <property type="match status" value="1"/>
</dbReference>
<feature type="domain" description="HTH tetR-type" evidence="3">
    <location>
        <begin position="5"/>
        <end position="65"/>
    </location>
</feature>
<comment type="caution">
    <text evidence="4">The sequence shown here is derived from an EMBL/GenBank/DDBJ whole genome shotgun (WGS) entry which is preliminary data.</text>
</comment>
<evidence type="ECO:0000313" key="5">
    <source>
        <dbReference type="Proteomes" id="UP000095003"/>
    </source>
</evidence>
<dbReference type="PRINTS" id="PR00455">
    <property type="entry name" value="HTHTETR"/>
</dbReference>
<organism evidence="4 5">
    <name type="scientific">Eisenbergiella tayi</name>
    <dbReference type="NCBI Taxonomy" id="1432052"/>
    <lineage>
        <taxon>Bacteria</taxon>
        <taxon>Bacillati</taxon>
        <taxon>Bacillota</taxon>
        <taxon>Clostridia</taxon>
        <taxon>Lachnospirales</taxon>
        <taxon>Lachnospiraceae</taxon>
        <taxon>Eisenbergiella</taxon>
    </lineage>
</organism>
<name>A0A1E3A240_9FIRM</name>
<proteinExistence type="predicted"/>
<gene>
    <name evidence="4" type="primary">betI_6</name>
    <name evidence="4" type="ORF">BEH84_06064</name>
</gene>